<dbReference type="EMBL" id="JACIGE010000020">
    <property type="protein sequence ID" value="MBB4249138.1"/>
    <property type="molecule type" value="Genomic_DNA"/>
</dbReference>
<name>A0A840GES6_RHOTE</name>
<feature type="transmembrane region" description="Helical" evidence="1">
    <location>
        <begin position="12"/>
        <end position="33"/>
    </location>
</feature>
<comment type="caution">
    <text evidence="2">The sequence shown here is derived from an EMBL/GenBank/DDBJ whole genome shotgun (WGS) entry which is preliminary data.</text>
</comment>
<gene>
    <name evidence="2" type="ORF">GGD90_003542</name>
</gene>
<dbReference type="RefSeq" id="WP_153118098.1">
    <property type="nucleotide sequence ID" value="NZ_JACIGE010000020.1"/>
</dbReference>
<organism evidence="2 3">
    <name type="scientific">Rhodocyclus tenuis</name>
    <name type="common">Rhodospirillum tenue</name>
    <dbReference type="NCBI Taxonomy" id="1066"/>
    <lineage>
        <taxon>Bacteria</taxon>
        <taxon>Pseudomonadati</taxon>
        <taxon>Pseudomonadota</taxon>
        <taxon>Betaproteobacteria</taxon>
        <taxon>Rhodocyclales</taxon>
        <taxon>Rhodocyclaceae</taxon>
        <taxon>Rhodocyclus</taxon>
    </lineage>
</organism>
<dbReference type="OrthoDB" id="5608857at2"/>
<sequence length="156" mass="17465">MRPSKRGRDQQGFAYVWILLTVALLAIGLGVVLEVDATAERREKEMQLLAVGEEFRAAIESYYRAPSVAGASEYPPRLEDLLEDRRTGVLRRHLRKIYPDPMTGKAEWGLVRVSGGIVAVHSLSDRAPLRKRGFSDGDHLRAASKSYREWLFGPSG</sequence>
<evidence type="ECO:0000313" key="3">
    <source>
        <dbReference type="Proteomes" id="UP000587070"/>
    </source>
</evidence>
<proteinExistence type="predicted"/>
<accession>A0A840GES6</accession>
<keyword evidence="1" id="KW-0812">Transmembrane</keyword>
<keyword evidence="1" id="KW-0472">Membrane</keyword>
<keyword evidence="3" id="KW-1185">Reference proteome</keyword>
<evidence type="ECO:0000313" key="2">
    <source>
        <dbReference type="EMBL" id="MBB4249138.1"/>
    </source>
</evidence>
<dbReference type="AlphaFoldDB" id="A0A840GES6"/>
<dbReference type="Proteomes" id="UP000587070">
    <property type="component" value="Unassembled WGS sequence"/>
</dbReference>
<keyword evidence="1" id="KW-1133">Transmembrane helix</keyword>
<protein>
    <submittedName>
        <fullName evidence="2">Type II secretory pathway pseudopilin PulG</fullName>
    </submittedName>
</protein>
<reference evidence="2 3" key="1">
    <citation type="submission" date="2020-08" db="EMBL/GenBank/DDBJ databases">
        <title>Genome sequencing of Purple Non-Sulfur Bacteria from various extreme environments.</title>
        <authorList>
            <person name="Mayer M."/>
        </authorList>
    </citation>
    <scope>NUCLEOTIDE SEQUENCE [LARGE SCALE GENOMIC DNA]</scope>
    <source>
        <strain evidence="2 3">2761</strain>
    </source>
</reference>
<evidence type="ECO:0000256" key="1">
    <source>
        <dbReference type="SAM" id="Phobius"/>
    </source>
</evidence>